<protein>
    <recommendedName>
        <fullName evidence="9">Amino acid transporter</fullName>
    </recommendedName>
</protein>
<keyword evidence="2" id="KW-0813">Transport</keyword>
<keyword evidence="4 6" id="KW-1133">Transmembrane helix</keyword>
<organism evidence="7 8">
    <name type="scientific">[Torrubiella] hemipterigena</name>
    <dbReference type="NCBI Taxonomy" id="1531966"/>
    <lineage>
        <taxon>Eukaryota</taxon>
        <taxon>Fungi</taxon>
        <taxon>Dikarya</taxon>
        <taxon>Ascomycota</taxon>
        <taxon>Pezizomycotina</taxon>
        <taxon>Sordariomycetes</taxon>
        <taxon>Hypocreomycetidae</taxon>
        <taxon>Hypocreales</taxon>
        <taxon>Clavicipitaceae</taxon>
        <taxon>Clavicipitaceae incertae sedis</taxon>
        <taxon>'Torrubiella' clade</taxon>
    </lineage>
</organism>
<feature type="transmembrane region" description="Helical" evidence="6">
    <location>
        <begin position="45"/>
        <end position="65"/>
    </location>
</feature>
<reference evidence="7 8" key="1">
    <citation type="journal article" date="2015" name="Genome Announc.">
        <title>Draft Genome Sequence and Gene Annotation of the Entomopathogenic Fungus Verticillium hemipterigenum.</title>
        <authorList>
            <person name="Horn F."/>
            <person name="Habel A."/>
            <person name="Scharf D.H."/>
            <person name="Dworschak J."/>
            <person name="Brakhage A.A."/>
            <person name="Guthke R."/>
            <person name="Hertweck C."/>
            <person name="Linde J."/>
        </authorList>
    </citation>
    <scope>NUCLEOTIDE SEQUENCE [LARGE SCALE GENOMIC DNA]</scope>
</reference>
<proteinExistence type="predicted"/>
<evidence type="ECO:0000313" key="8">
    <source>
        <dbReference type="Proteomes" id="UP000039046"/>
    </source>
</evidence>
<feature type="transmembrane region" description="Helical" evidence="6">
    <location>
        <begin position="204"/>
        <end position="222"/>
    </location>
</feature>
<feature type="transmembrane region" description="Helical" evidence="6">
    <location>
        <begin position="172"/>
        <end position="192"/>
    </location>
</feature>
<evidence type="ECO:0000256" key="2">
    <source>
        <dbReference type="ARBA" id="ARBA00022448"/>
    </source>
</evidence>
<feature type="transmembrane region" description="Helical" evidence="6">
    <location>
        <begin position="77"/>
        <end position="96"/>
    </location>
</feature>
<dbReference type="Proteomes" id="UP000039046">
    <property type="component" value="Unassembled WGS sequence"/>
</dbReference>
<dbReference type="PANTHER" id="PTHR45649:SF2">
    <property type="entry name" value="ACID PERMEASE, PUTATIVE-RELATED"/>
    <property type="match status" value="1"/>
</dbReference>
<keyword evidence="8" id="KW-1185">Reference proteome</keyword>
<dbReference type="PIRSF" id="PIRSF006060">
    <property type="entry name" value="AA_transporter"/>
    <property type="match status" value="1"/>
</dbReference>
<feature type="transmembrane region" description="Helical" evidence="6">
    <location>
        <begin position="242"/>
        <end position="260"/>
    </location>
</feature>
<dbReference type="GO" id="GO:0016020">
    <property type="term" value="C:membrane"/>
    <property type="evidence" value="ECO:0007669"/>
    <property type="project" value="UniProtKB-SubCell"/>
</dbReference>
<gene>
    <name evidence="7" type="ORF">VHEMI02804</name>
</gene>
<dbReference type="GO" id="GO:0022857">
    <property type="term" value="F:transmembrane transporter activity"/>
    <property type="evidence" value="ECO:0007669"/>
    <property type="project" value="InterPro"/>
</dbReference>
<evidence type="ECO:0000313" key="7">
    <source>
        <dbReference type="EMBL" id="CEJ82756.1"/>
    </source>
</evidence>
<feature type="transmembrane region" description="Helical" evidence="6">
    <location>
        <begin position="486"/>
        <end position="505"/>
    </location>
</feature>
<comment type="subcellular location">
    <subcellularLocation>
        <location evidence="1">Membrane</location>
        <topology evidence="1">Multi-pass membrane protein</topology>
    </subcellularLocation>
</comment>
<evidence type="ECO:0000256" key="4">
    <source>
        <dbReference type="ARBA" id="ARBA00022989"/>
    </source>
</evidence>
<feature type="transmembrane region" description="Helical" evidence="6">
    <location>
        <begin position="453"/>
        <end position="474"/>
    </location>
</feature>
<feature type="transmembrane region" description="Helical" evidence="6">
    <location>
        <begin position="380"/>
        <end position="405"/>
    </location>
</feature>
<name>A0A0A1SWT8_9HYPO</name>
<sequence>MLAEEPKFSLAEALNDLDLDLTKHGNEHDRRDMARMGKIQEMRRNFKSLTVIGFSAIIMCSWESLLSTASLALENGGYAGLVYTWLFAWLGFNTVYASMGEMASIAPTTGGQYHWVSEFAPEKHQAFLSYIVGMLGVLGWQSLVASIAFQAGTEIQGLFVLNYGDAYEFQRWHGTLWVILIILFAALFNTLLANRLHLVEGSILIVHVFGFFCVLVPLWLLSPRTASKVVWTEFRDPGWGSKGLSSLIGVVASVLPLLGADASVHMAEEVQDAARTLPRSMLWSVNINGLMGWLTAITLCYCIGDLSTVLDTPTGYPFIQVFYNSTQSLPATNFMTIIVLFMATFSCVTIMASASRQIFAFARDQALPFSGWISKVHPTLGVPVNSVIICVCISSALSFINIASVVAYNNILSLGSAALMVSYIVCIACFLWRRNSSEPAQMNKFSMGKYGNLVNIIAIIFLSIVFIVAFFPPVPRPWLTWDTMNWSSVIFTTVLVWSIAYYYIWGRYIYEGPVKNVQKTEMIHETQSHQYV</sequence>
<dbReference type="PANTHER" id="PTHR45649">
    <property type="entry name" value="AMINO-ACID PERMEASE BAT1"/>
    <property type="match status" value="1"/>
</dbReference>
<feature type="transmembrane region" description="Helical" evidence="6">
    <location>
        <begin position="411"/>
        <end position="432"/>
    </location>
</feature>
<evidence type="ECO:0000256" key="6">
    <source>
        <dbReference type="SAM" id="Phobius"/>
    </source>
</evidence>
<evidence type="ECO:0000256" key="3">
    <source>
        <dbReference type="ARBA" id="ARBA00022692"/>
    </source>
</evidence>
<evidence type="ECO:0000256" key="1">
    <source>
        <dbReference type="ARBA" id="ARBA00004141"/>
    </source>
</evidence>
<feature type="transmembrane region" description="Helical" evidence="6">
    <location>
        <begin position="127"/>
        <end position="152"/>
    </location>
</feature>
<feature type="transmembrane region" description="Helical" evidence="6">
    <location>
        <begin position="281"/>
        <end position="304"/>
    </location>
</feature>
<dbReference type="EMBL" id="CDHN01000001">
    <property type="protein sequence ID" value="CEJ82756.1"/>
    <property type="molecule type" value="Genomic_DNA"/>
</dbReference>
<evidence type="ECO:0000256" key="5">
    <source>
        <dbReference type="ARBA" id="ARBA00023136"/>
    </source>
</evidence>
<keyword evidence="5 6" id="KW-0472">Membrane</keyword>
<dbReference type="Gene3D" id="1.20.1740.10">
    <property type="entry name" value="Amino acid/polyamine transporter I"/>
    <property type="match status" value="1"/>
</dbReference>
<evidence type="ECO:0008006" key="9">
    <source>
        <dbReference type="Google" id="ProtNLM"/>
    </source>
</evidence>
<dbReference type="OrthoDB" id="3257095at2759"/>
<dbReference type="HOGENOM" id="CLU_004495_6_1_1"/>
<keyword evidence="3 6" id="KW-0812">Transmembrane</keyword>
<feature type="transmembrane region" description="Helical" evidence="6">
    <location>
        <begin position="334"/>
        <end position="359"/>
    </location>
</feature>
<dbReference type="Pfam" id="PF13520">
    <property type="entry name" value="AA_permease_2"/>
    <property type="match status" value="1"/>
</dbReference>
<dbReference type="STRING" id="1531966.A0A0A1SWT8"/>
<dbReference type="InterPro" id="IPR002293">
    <property type="entry name" value="AA/rel_permease1"/>
</dbReference>
<accession>A0A0A1SWT8</accession>
<dbReference type="AlphaFoldDB" id="A0A0A1SWT8"/>